<gene>
    <name evidence="1" type="ORF">EV421DRAFT_2035239</name>
</gene>
<evidence type="ECO:0000313" key="2">
    <source>
        <dbReference type="Proteomes" id="UP001175226"/>
    </source>
</evidence>
<dbReference type="EMBL" id="JAUEPT010000021">
    <property type="protein sequence ID" value="KAK0443791.1"/>
    <property type="molecule type" value="Genomic_DNA"/>
</dbReference>
<dbReference type="Proteomes" id="UP001175226">
    <property type="component" value="Unassembled WGS sequence"/>
</dbReference>
<organism evidence="1 2">
    <name type="scientific">Armillaria borealis</name>
    <dbReference type="NCBI Taxonomy" id="47425"/>
    <lineage>
        <taxon>Eukaryota</taxon>
        <taxon>Fungi</taxon>
        <taxon>Dikarya</taxon>
        <taxon>Basidiomycota</taxon>
        <taxon>Agaricomycotina</taxon>
        <taxon>Agaricomycetes</taxon>
        <taxon>Agaricomycetidae</taxon>
        <taxon>Agaricales</taxon>
        <taxon>Marasmiineae</taxon>
        <taxon>Physalacriaceae</taxon>
        <taxon>Armillaria</taxon>
    </lineage>
</organism>
<comment type="caution">
    <text evidence="1">The sequence shown here is derived from an EMBL/GenBank/DDBJ whole genome shotgun (WGS) entry which is preliminary data.</text>
</comment>
<evidence type="ECO:0000313" key="1">
    <source>
        <dbReference type="EMBL" id="KAK0443791.1"/>
    </source>
</evidence>
<dbReference type="AlphaFoldDB" id="A0AA39MQX9"/>
<sequence length="956" mass="109511">MSMSCRNCGFIDALPPEPQLQNTKSSDSLVSQIIRGSRPLLDSDHAMLNAYIVELEELQSLYAAQLQEIQLRRRAVLKALENHKSTYAPIRRLPRDILIEIFHSVCDSWWQEADDNWYWIDGNRRHSLDVSGPLWVLSRVCGLWRDTLHASPASWARKLVVQAPFSKDATEILQTYLEHTGEHLLNLEVSCRKPEKDDEILSLLVQSCQRWKTLSINAAKLHMPHFESILHLPALQTIDIDIYDGYGSDYHSNMCFTARQLWQASLHGHGIRQIKLPPGITHFSGSITCPEDLRLLAELPKLRRCHISVRLAIKEVPVVTMAQLTHLYVGGVNILNVLSAPLLSSLTIVPVRQAFHSSSAQESITRFLNRSRCRLESLSVGKAIFTSTKPSNVFSLEACSTISRLKLELPPQMISDVVEASIFPSVLPNLHHLILCISQHTQGEWTAIVGMVRSRRDAGMLKLVEVQFEEEGFEYFYAEDIRALTRHDFDMRFAKWNPPSQEHRAEIVELEQQQPMYDAQLQEIQLRRRALLEALKSRKSIYAPIRRLPRDILIEIFHSVCDSWWQEADEDWGLRHRRHSLDVSGPLWVLGRAPFSKYALEILQTYLEHTGEHLLNLEVCCSNPVTDDKILSLLVQSCQRWKNLRIIATNQHMRHFKSMSQFPALQTIDMEIYDGYDYHSDMCLGAPQLWQASLRGHGIHQIKLPPGITHFSGYITCLEDFRLLAELPNLRRCHLVMRLATKEVPVVTMAQLTHLHVDGVDVLNVPSAPLLSSLTINRIPQGPRSSSTQEYIARFLRRSRCRLESLSVGKAIFTSATPSRVFALEACSTISRLKLELPPRMINIVEALTSPSVLPNLHHLILCLSQHSEDEWTTILHVVRSRRDAGLLKLVEVQFKDEYDYHLDSGDIRTLIRDDHEMRVEKWNPPHQDHWYLLANKRTIGAARWYYVGFQCASSA</sequence>
<evidence type="ECO:0008006" key="3">
    <source>
        <dbReference type="Google" id="ProtNLM"/>
    </source>
</evidence>
<protein>
    <recommendedName>
        <fullName evidence="3">F-box domain-containing protein</fullName>
    </recommendedName>
</protein>
<reference evidence="1" key="1">
    <citation type="submission" date="2023-06" db="EMBL/GenBank/DDBJ databases">
        <authorList>
            <consortium name="Lawrence Berkeley National Laboratory"/>
            <person name="Ahrendt S."/>
            <person name="Sahu N."/>
            <person name="Indic B."/>
            <person name="Wong-Bajracharya J."/>
            <person name="Merenyi Z."/>
            <person name="Ke H.-M."/>
            <person name="Monk M."/>
            <person name="Kocsube S."/>
            <person name="Drula E."/>
            <person name="Lipzen A."/>
            <person name="Balint B."/>
            <person name="Henrissat B."/>
            <person name="Andreopoulos B."/>
            <person name="Martin F.M."/>
            <person name="Harder C.B."/>
            <person name="Rigling D."/>
            <person name="Ford K.L."/>
            <person name="Foster G.D."/>
            <person name="Pangilinan J."/>
            <person name="Papanicolaou A."/>
            <person name="Barry K."/>
            <person name="LaButti K."/>
            <person name="Viragh M."/>
            <person name="Koriabine M."/>
            <person name="Yan M."/>
            <person name="Riley R."/>
            <person name="Champramary S."/>
            <person name="Plett K.L."/>
            <person name="Tsai I.J."/>
            <person name="Slot J."/>
            <person name="Sipos G."/>
            <person name="Plett J."/>
            <person name="Nagy L.G."/>
            <person name="Grigoriev I.V."/>
        </authorList>
    </citation>
    <scope>NUCLEOTIDE SEQUENCE</scope>
    <source>
        <strain evidence="1">FPL87.14</strain>
    </source>
</reference>
<accession>A0AA39MQX9</accession>
<proteinExistence type="predicted"/>
<keyword evidence="2" id="KW-1185">Reference proteome</keyword>
<dbReference type="SUPFAM" id="SSF52047">
    <property type="entry name" value="RNI-like"/>
    <property type="match status" value="1"/>
</dbReference>
<name>A0AA39MQX9_9AGAR</name>